<name>A0A4R8FVD2_9GAMM</name>
<dbReference type="RefSeq" id="WP_134016849.1">
    <property type="nucleotide sequence ID" value="NZ_SOEC01000004.1"/>
</dbReference>
<gene>
    <name evidence="1" type="ORF">DFO67_10437</name>
</gene>
<accession>A0A4R8FVD2</accession>
<dbReference type="Proteomes" id="UP000294489">
    <property type="component" value="Unassembled WGS sequence"/>
</dbReference>
<comment type="caution">
    <text evidence="1">The sequence shown here is derived from an EMBL/GenBank/DDBJ whole genome shotgun (WGS) entry which is preliminary data.</text>
</comment>
<dbReference type="EMBL" id="SOEC01000004">
    <property type="protein sequence ID" value="TDX30782.1"/>
    <property type="molecule type" value="Genomic_DNA"/>
</dbReference>
<evidence type="ECO:0000313" key="1">
    <source>
        <dbReference type="EMBL" id="TDX30782.1"/>
    </source>
</evidence>
<proteinExistence type="predicted"/>
<evidence type="ECO:0000313" key="2">
    <source>
        <dbReference type="Proteomes" id="UP000294489"/>
    </source>
</evidence>
<organism evidence="1 2">
    <name type="scientific">Modicisalibacter xianhensis</name>
    <dbReference type="NCBI Taxonomy" id="442341"/>
    <lineage>
        <taxon>Bacteria</taxon>
        <taxon>Pseudomonadati</taxon>
        <taxon>Pseudomonadota</taxon>
        <taxon>Gammaproteobacteria</taxon>
        <taxon>Oceanospirillales</taxon>
        <taxon>Halomonadaceae</taxon>
        <taxon>Modicisalibacter</taxon>
    </lineage>
</organism>
<reference evidence="1 2" key="1">
    <citation type="submission" date="2019-03" db="EMBL/GenBank/DDBJ databases">
        <title>Freshwater and sediment microbial communities from various areas in North America, analyzing microbe dynamics in response to fracking.</title>
        <authorList>
            <person name="Lamendella R."/>
        </authorList>
    </citation>
    <scope>NUCLEOTIDE SEQUENCE [LARGE SCALE GENOMIC DNA]</scope>
    <source>
        <strain evidence="1 2">6_TX</strain>
    </source>
</reference>
<sequence length="60" mass="6574">MTIFTEASIAIDEAIFCAEQEDRPQAIVTLGTGYSVMPLFEARYQGLRILETVHAVEGVA</sequence>
<protein>
    <submittedName>
        <fullName evidence="1">Uncharacterized protein</fullName>
    </submittedName>
</protein>
<dbReference type="AlphaFoldDB" id="A0A4R8FVD2"/>